<keyword evidence="1" id="KW-0547">Nucleotide-binding</keyword>
<organism evidence="4 5">
    <name type="scientific">Corynebacterium kalidii</name>
    <dbReference type="NCBI Taxonomy" id="2931982"/>
    <lineage>
        <taxon>Bacteria</taxon>
        <taxon>Bacillati</taxon>
        <taxon>Actinomycetota</taxon>
        <taxon>Actinomycetes</taxon>
        <taxon>Mycobacteriales</taxon>
        <taxon>Corynebacteriaceae</taxon>
        <taxon>Corynebacterium</taxon>
    </lineage>
</organism>
<dbReference type="PANTHER" id="PTHR43158:SF5">
    <property type="entry name" value="ABC TRANSPORTER, ATP-BINDING PROTEIN"/>
    <property type="match status" value="1"/>
</dbReference>
<name>A0A9X1WEI4_9CORY</name>
<dbReference type="InterPro" id="IPR003593">
    <property type="entry name" value="AAA+_ATPase"/>
</dbReference>
<reference evidence="4" key="1">
    <citation type="submission" date="2022-04" db="EMBL/GenBank/DDBJ databases">
        <title>Corynebacterium kalidii LD5P10.</title>
        <authorList>
            <person name="Sun J.Q."/>
        </authorList>
    </citation>
    <scope>NUCLEOTIDE SEQUENCE</scope>
    <source>
        <strain evidence="4">LD5P10</strain>
    </source>
</reference>
<evidence type="ECO:0000313" key="4">
    <source>
        <dbReference type="EMBL" id="MCJ7857529.1"/>
    </source>
</evidence>
<dbReference type="InterPro" id="IPR003439">
    <property type="entry name" value="ABC_transporter-like_ATP-bd"/>
</dbReference>
<dbReference type="Pfam" id="PF00005">
    <property type="entry name" value="ABC_tran"/>
    <property type="match status" value="1"/>
</dbReference>
<dbReference type="Proteomes" id="UP001139207">
    <property type="component" value="Unassembled WGS sequence"/>
</dbReference>
<proteinExistence type="predicted"/>
<accession>A0A9X1WEI4</accession>
<dbReference type="InterPro" id="IPR027417">
    <property type="entry name" value="P-loop_NTPase"/>
</dbReference>
<feature type="domain" description="ABC transporter" evidence="3">
    <location>
        <begin position="4"/>
        <end position="231"/>
    </location>
</feature>
<dbReference type="SUPFAM" id="SSF52540">
    <property type="entry name" value="P-loop containing nucleoside triphosphate hydrolases"/>
    <property type="match status" value="1"/>
</dbReference>
<dbReference type="GO" id="GO:0005524">
    <property type="term" value="F:ATP binding"/>
    <property type="evidence" value="ECO:0007669"/>
    <property type="project" value="UniProtKB-KW"/>
</dbReference>
<evidence type="ECO:0000256" key="1">
    <source>
        <dbReference type="ARBA" id="ARBA00022741"/>
    </source>
</evidence>
<evidence type="ECO:0000313" key="5">
    <source>
        <dbReference type="Proteomes" id="UP001139207"/>
    </source>
</evidence>
<dbReference type="EMBL" id="JALIEA010000010">
    <property type="protein sequence ID" value="MCJ7857529.1"/>
    <property type="molecule type" value="Genomic_DNA"/>
</dbReference>
<evidence type="ECO:0000256" key="2">
    <source>
        <dbReference type="ARBA" id="ARBA00022840"/>
    </source>
</evidence>
<gene>
    <name evidence="4" type="ORF">MUN33_02195</name>
</gene>
<dbReference type="CDD" id="cd03230">
    <property type="entry name" value="ABC_DR_subfamily_A"/>
    <property type="match status" value="1"/>
</dbReference>
<dbReference type="Gene3D" id="3.40.50.300">
    <property type="entry name" value="P-loop containing nucleotide triphosphate hydrolases"/>
    <property type="match status" value="1"/>
</dbReference>
<dbReference type="SMART" id="SM00382">
    <property type="entry name" value="AAA"/>
    <property type="match status" value="1"/>
</dbReference>
<evidence type="ECO:0000259" key="3">
    <source>
        <dbReference type="PROSITE" id="PS50893"/>
    </source>
</evidence>
<dbReference type="AlphaFoldDB" id="A0A9X1WEI4"/>
<comment type="caution">
    <text evidence="4">The sequence shown here is derived from an EMBL/GenBank/DDBJ whole genome shotgun (WGS) entry which is preliminary data.</text>
</comment>
<dbReference type="GO" id="GO:0016887">
    <property type="term" value="F:ATP hydrolysis activity"/>
    <property type="evidence" value="ECO:0007669"/>
    <property type="project" value="InterPro"/>
</dbReference>
<dbReference type="PANTHER" id="PTHR43158">
    <property type="entry name" value="SKFA PEPTIDE EXPORT ATP-BINDING PROTEIN SKFE"/>
    <property type="match status" value="1"/>
</dbReference>
<dbReference type="RefSeq" id="WP_244803279.1">
    <property type="nucleotide sequence ID" value="NZ_JALIEA010000010.1"/>
</dbReference>
<dbReference type="PROSITE" id="PS50893">
    <property type="entry name" value="ABC_TRANSPORTER_2"/>
    <property type="match status" value="1"/>
</dbReference>
<keyword evidence="2 4" id="KW-0067">ATP-binding</keyword>
<sequence length="294" mass="31428">MGTFSLRGVRKTYGTSPALADVTCDIPHGHVHGLIGPNGAGKTTLLRALAGQVPVEGEVTMDGEPVRDNQPVLDRIILAGADVPYPGQMKVGTLLDLGAARWAHWDGDYAHRLQRLFRLDPAARFDDLSRGRKTLVGVVLGLAARAEVTLLDEPYLGLDVQNRDILYRELLEEVSRDTAAARAFVISTHHVEDVSLLLDSVILIDDGRTSGAVDVDDLLSSTVVATGTAGAVDGLLEGVSCPVLRDEAVAGSRRVVLDLGSGVPDVFRAADGLDVRVEYADLPETVLVRGRRDE</sequence>
<keyword evidence="5" id="KW-1185">Reference proteome</keyword>
<protein>
    <submittedName>
        <fullName evidence="4">ABC transporter ATP-binding protein</fullName>
    </submittedName>
</protein>